<keyword evidence="11" id="KW-1185">Reference proteome</keyword>
<keyword evidence="7" id="KW-0539">Nucleus</keyword>
<name>A0A4C2E6J5_9SACH</name>
<dbReference type="PANTHER" id="PTHR13405:SF11">
    <property type="entry name" value="NUCLEAR PORE COMPLEX PROTEIN NUP133"/>
    <property type="match status" value="1"/>
</dbReference>
<feature type="domain" description="Nucleoporin Nup133/Nup155-like N-terminal" evidence="9">
    <location>
        <begin position="64"/>
        <end position="471"/>
    </location>
</feature>
<dbReference type="GO" id="GO:0006606">
    <property type="term" value="P:protein import into nucleus"/>
    <property type="evidence" value="ECO:0007669"/>
    <property type="project" value="TreeGrafter"/>
</dbReference>
<evidence type="ECO:0000313" key="10">
    <source>
        <dbReference type="EMBL" id="GCE98349.1"/>
    </source>
</evidence>
<evidence type="ECO:0008006" key="12">
    <source>
        <dbReference type="Google" id="ProtNLM"/>
    </source>
</evidence>
<evidence type="ECO:0000313" key="11">
    <source>
        <dbReference type="Proteomes" id="UP000301737"/>
    </source>
</evidence>
<evidence type="ECO:0000259" key="8">
    <source>
        <dbReference type="Pfam" id="PF03177"/>
    </source>
</evidence>
<keyword evidence="3" id="KW-0813">Transport</keyword>
<evidence type="ECO:0000259" key="9">
    <source>
        <dbReference type="Pfam" id="PF08801"/>
    </source>
</evidence>
<dbReference type="AlphaFoldDB" id="A0A4C2E6J5"/>
<dbReference type="InterPro" id="IPR014908">
    <property type="entry name" value="Nucleoporin_Nup133/Nup155_N"/>
</dbReference>
<accession>A0A4C2E6J5</accession>
<evidence type="ECO:0000256" key="5">
    <source>
        <dbReference type="ARBA" id="ARBA00022927"/>
    </source>
</evidence>
<keyword evidence="4" id="KW-0509">mRNA transport</keyword>
<comment type="subcellular location">
    <subcellularLocation>
        <location evidence="1">Nucleus envelope</location>
    </subcellularLocation>
</comment>
<comment type="caution">
    <text evidence="10">The sequence shown here is derived from an EMBL/GenBank/DDBJ whole genome shotgun (WGS) entry which is preliminary data.</text>
</comment>
<evidence type="ECO:0000256" key="6">
    <source>
        <dbReference type="ARBA" id="ARBA00023010"/>
    </source>
</evidence>
<feature type="domain" description="Nucleoporin Nup133/Nup155-like C-terminal" evidence="8">
    <location>
        <begin position="798"/>
        <end position="952"/>
    </location>
</feature>
<dbReference type="SUPFAM" id="SSF117289">
    <property type="entry name" value="Nucleoporin domain"/>
    <property type="match status" value="1"/>
</dbReference>
<reference evidence="10 11" key="1">
    <citation type="submission" date="2019-01" db="EMBL/GenBank/DDBJ databases">
        <title>Draft Genome Sequencing of Zygosaccharomyces mellis Ca-7.</title>
        <authorList>
            <person name="Shiwa Y."/>
            <person name="Kanesaki Y."/>
            <person name="Ishige T."/>
            <person name="Mura K."/>
            <person name="Hori T."/>
            <person name="Tamura T."/>
        </authorList>
    </citation>
    <scope>NUCLEOTIDE SEQUENCE [LARGE SCALE GENOMIC DNA]</scope>
    <source>
        <strain evidence="10 11">Ca-7</strain>
    </source>
</reference>
<evidence type="ECO:0000256" key="4">
    <source>
        <dbReference type="ARBA" id="ARBA00022816"/>
    </source>
</evidence>
<dbReference type="InterPro" id="IPR015943">
    <property type="entry name" value="WD40/YVTN_repeat-like_dom_sf"/>
</dbReference>
<dbReference type="Gene3D" id="2.130.10.10">
    <property type="entry name" value="YVTN repeat-like/Quinoprotein amine dehydrogenase"/>
    <property type="match status" value="1"/>
</dbReference>
<dbReference type="GO" id="GO:0017056">
    <property type="term" value="F:structural constituent of nuclear pore"/>
    <property type="evidence" value="ECO:0007669"/>
    <property type="project" value="InterPro"/>
</dbReference>
<keyword evidence="6" id="KW-0811">Translocation</keyword>
<dbReference type="InterPro" id="IPR007187">
    <property type="entry name" value="Nucleoporin_Nup133/Nup155_C"/>
</dbReference>
<organism evidence="10 11">
    <name type="scientific">Zygosaccharomyces mellis</name>
    <dbReference type="NCBI Taxonomy" id="42258"/>
    <lineage>
        <taxon>Eukaryota</taxon>
        <taxon>Fungi</taxon>
        <taxon>Dikarya</taxon>
        <taxon>Ascomycota</taxon>
        <taxon>Saccharomycotina</taxon>
        <taxon>Saccharomycetes</taxon>
        <taxon>Saccharomycetales</taxon>
        <taxon>Saccharomycetaceae</taxon>
        <taxon>Zygosaccharomyces</taxon>
    </lineage>
</organism>
<dbReference type="Pfam" id="PF03177">
    <property type="entry name" value="Nucleoporin_C"/>
    <property type="match status" value="1"/>
</dbReference>
<protein>
    <recommendedName>
        <fullName evidence="12">Nucleoporin Nup133/Nup155-like N-terminal domain-containing protein</fullName>
    </recommendedName>
</protein>
<gene>
    <name evidence="10" type="ORF">ZYGM_004599</name>
</gene>
<dbReference type="EMBL" id="BIMX01000004">
    <property type="protein sequence ID" value="GCE98349.1"/>
    <property type="molecule type" value="Genomic_DNA"/>
</dbReference>
<dbReference type="GO" id="GO:0031080">
    <property type="term" value="C:nuclear pore outer ring"/>
    <property type="evidence" value="ECO:0007669"/>
    <property type="project" value="TreeGrafter"/>
</dbReference>
<keyword evidence="5" id="KW-0653">Protein transport</keyword>
<dbReference type="OrthoDB" id="103454at2759"/>
<sequence length="1142" mass="131144">MSSGQPLFQLRKELSVPLSAGEDDTTTQAADVSTSYERFQSVDVSLDTHHHEDQQTFNNIKMLTENERYVVKRLAPDLSTLPIDSSSCEGLVDTHSGKALVNDSDFLYIWDYYSSQRNTNFCRIPLHEEHVALKHEPKCLITWPAAMDDTTQIFTENSGSAFGGVCIIHRKNGQLIYYEDIDSINNLHLQLSHSKAHMVSLKLKENETVTQAINCEPAGIVIATSLGRVVFVTIRDSSGKPSVRVKQQLVKPQQGFFFSTFNPSNEIVSLKMGPIVGRGERLLYIVTRGGNFQMWHLSVSISSYKRLDVQLFDQILDSLQALYPFARASLQVLNSHPLFPDSSSIHLVLSSISDGYEMYYILSTIVLDEKTKSFTIFSTYRLNTYVKSFVDKKPEFFIPAAVGEQLTDTATVFVLFEDAVVLTQVSSKLDSSYPLRRKWEDIVSFRNDVTLIGSGYDSKSIYVMSKEIGILEISVTGEVNESETSLEEVRFVKSHVDQAVYFSGISSNPIDFNIPRGISLEVGEIEADLCSCSDEIFHSKGTYIPPMMNTLTQHLNLRVDLFKNLLNFVEQNFNFKVSPIEKLNLLQNFEILNCSLKLCILFKNLPELDEIWKKTVKLWNNSLTTEVFFINHLHEFPKVFSQFLVQLNKKSMPASIPLKASTVDLLIECVYNGVLEEGEKQIRYDLFKLDPLELSTELPWFINYENLESINSSFLDFQLFTQIISTEDRSRLLTLTKTLYYLFNQANIWFKEYPQRQETELFSKFQLLFLNNHLSWNQALLDSGLEQEALHIAEFYQDFEALVETLESLDRSISQEAYFYYFDKFQYQFASTVFQYYINQNKLDDLFYRFPEQHDVLAEFLASSDKYGDVAWIQEILDGRYNVASSTLCDISLGETKEGPPLEQRQIYLNIAKLTGLVNEPVPLDRLKLIQSNLDVLDGQKHLLLKLQDPRIRLASRFVGTPLEKLFQSLTDKMGQQRGLNLRFLIEVYSMLEDTDSFYCALKLIAFDGGLLDYEHKKFLVATVWRRCILRDDWDSVKDDTKSSLYQVLCKYFSEEFFQSNLSLPSFASITDSSLLTMEYLQNVYQETDGTIEDSFREEFECTKSLEPEFNKRIQSIIATANEATGKKCIVNYETNTVEYYS</sequence>
<dbReference type="GO" id="GO:0016973">
    <property type="term" value="P:poly(A)+ mRNA export from nucleus"/>
    <property type="evidence" value="ECO:0007669"/>
    <property type="project" value="TreeGrafter"/>
</dbReference>
<dbReference type="GO" id="GO:0000972">
    <property type="term" value="P:transcription-dependent tethering of RNA polymerase II gene DNA at nuclear periphery"/>
    <property type="evidence" value="ECO:0007669"/>
    <property type="project" value="TreeGrafter"/>
</dbReference>
<dbReference type="Pfam" id="PF08801">
    <property type="entry name" value="Nucleoporin_N"/>
    <property type="match status" value="1"/>
</dbReference>
<evidence type="ECO:0000256" key="1">
    <source>
        <dbReference type="ARBA" id="ARBA00004259"/>
    </source>
</evidence>
<dbReference type="Gene3D" id="1.20.58.1380">
    <property type="match status" value="1"/>
</dbReference>
<evidence type="ECO:0000256" key="3">
    <source>
        <dbReference type="ARBA" id="ARBA00022448"/>
    </source>
</evidence>
<evidence type="ECO:0000256" key="7">
    <source>
        <dbReference type="ARBA" id="ARBA00023242"/>
    </source>
</evidence>
<comment type="similarity">
    <text evidence="2">Belongs to the nucleoporin Nup133 family.</text>
</comment>
<evidence type="ECO:0000256" key="2">
    <source>
        <dbReference type="ARBA" id="ARBA00005569"/>
    </source>
</evidence>
<dbReference type="Proteomes" id="UP000301737">
    <property type="component" value="Unassembled WGS sequence"/>
</dbReference>
<proteinExistence type="inferred from homology"/>
<dbReference type="InterPro" id="IPR037624">
    <property type="entry name" value="Nup133-like"/>
</dbReference>
<dbReference type="PANTHER" id="PTHR13405">
    <property type="entry name" value="NUCLEAR PORE COMPLEX PROTEIN NUP133"/>
    <property type="match status" value="1"/>
</dbReference>